<gene>
    <name evidence="4" type="primary">gpt</name>
    <name evidence="4" type="ORF">E5S67_01378</name>
</gene>
<name>A0ABX2CVJ6_9CYAN</name>
<dbReference type="InterPro" id="IPR029057">
    <property type="entry name" value="PRTase-like"/>
</dbReference>
<dbReference type="SUPFAM" id="SSF53271">
    <property type="entry name" value="PRTase-like"/>
    <property type="match status" value="1"/>
</dbReference>
<evidence type="ECO:0000313" key="5">
    <source>
        <dbReference type="Proteomes" id="UP000702425"/>
    </source>
</evidence>
<dbReference type="GO" id="GO:0000310">
    <property type="term" value="F:xanthine phosphoribosyltransferase activity"/>
    <property type="evidence" value="ECO:0007669"/>
    <property type="project" value="UniProtKB-EC"/>
</dbReference>
<evidence type="ECO:0000313" key="4">
    <source>
        <dbReference type="EMBL" id="NQE33658.1"/>
    </source>
</evidence>
<sequence length="170" mass="19104">MSDLYVSWSEYHRKIEDVAVKIEESQWKFDRIVCLARGGLRVGDTLSRIFDKPLAILAASSYGGVEGKVRGAIEFARELTMVGDNLGSRILLVDDLADSGISLNQGIAWLKSRYGEDIQEIRTAVLWYKACSVAKPDYYVDYLADNPWIHQPFELYEKMSAADFVAKVGS</sequence>
<dbReference type="Gene3D" id="3.40.50.2020">
    <property type="match status" value="1"/>
</dbReference>
<dbReference type="Proteomes" id="UP000702425">
    <property type="component" value="Unassembled WGS sequence"/>
</dbReference>
<feature type="domain" description="Phosphoribosyltransferase" evidence="3">
    <location>
        <begin position="7"/>
        <end position="157"/>
    </location>
</feature>
<dbReference type="RefSeq" id="WP_172186338.1">
    <property type="nucleotide sequence ID" value="NZ_CAWPPK010000090.1"/>
</dbReference>
<keyword evidence="2 4" id="KW-0808">Transferase</keyword>
<dbReference type="PANTHER" id="PTHR43363">
    <property type="entry name" value="HYPOXANTHINE PHOSPHORIBOSYLTRANSFERASE"/>
    <property type="match status" value="1"/>
</dbReference>
<accession>A0ABX2CVJ6</accession>
<evidence type="ECO:0000256" key="1">
    <source>
        <dbReference type="ARBA" id="ARBA00022676"/>
    </source>
</evidence>
<organism evidence="4 5">
    <name type="scientific">Microcoleus asticus IPMA8</name>
    <dbReference type="NCBI Taxonomy" id="2563858"/>
    <lineage>
        <taxon>Bacteria</taxon>
        <taxon>Bacillati</taxon>
        <taxon>Cyanobacteriota</taxon>
        <taxon>Cyanophyceae</taxon>
        <taxon>Oscillatoriophycideae</taxon>
        <taxon>Oscillatoriales</taxon>
        <taxon>Microcoleaceae</taxon>
        <taxon>Microcoleus</taxon>
        <taxon>Microcoleus asticus</taxon>
    </lineage>
</organism>
<dbReference type="InterPro" id="IPR000836">
    <property type="entry name" value="PRTase_dom"/>
</dbReference>
<comment type="caution">
    <text evidence="4">The sequence shown here is derived from an EMBL/GenBank/DDBJ whole genome shotgun (WGS) entry which is preliminary data.</text>
</comment>
<dbReference type="CDD" id="cd06223">
    <property type="entry name" value="PRTases_typeI"/>
    <property type="match status" value="1"/>
</dbReference>
<reference evidence="4 5" key="1">
    <citation type="journal article" date="2020" name="Sci. Rep.">
        <title>A novel cyanobacterial geosmin producer, revising GeoA distribution and dispersion patterns in Bacteria.</title>
        <authorList>
            <person name="Churro C."/>
            <person name="Semedo-Aguiar A.P."/>
            <person name="Silva A.D."/>
            <person name="Pereira-Leal J.B."/>
            <person name="Leite R.B."/>
        </authorList>
    </citation>
    <scope>NUCLEOTIDE SEQUENCE [LARGE SCALE GENOMIC DNA]</scope>
    <source>
        <strain evidence="4 5">IPMA8</strain>
    </source>
</reference>
<dbReference type="Pfam" id="PF00156">
    <property type="entry name" value="Pribosyltran"/>
    <property type="match status" value="1"/>
</dbReference>
<proteinExistence type="predicted"/>
<keyword evidence="1 4" id="KW-0328">Glycosyltransferase</keyword>
<dbReference type="EMBL" id="SRRZ01000018">
    <property type="protein sequence ID" value="NQE33658.1"/>
    <property type="molecule type" value="Genomic_DNA"/>
</dbReference>
<evidence type="ECO:0000256" key="2">
    <source>
        <dbReference type="ARBA" id="ARBA00022679"/>
    </source>
</evidence>
<dbReference type="PANTHER" id="PTHR43363:SF1">
    <property type="entry name" value="HYPOXANTHINE-GUANINE PHOSPHORIBOSYLTRANSFERASE"/>
    <property type="match status" value="1"/>
</dbReference>
<evidence type="ECO:0000259" key="3">
    <source>
        <dbReference type="Pfam" id="PF00156"/>
    </source>
</evidence>
<keyword evidence="5" id="KW-1185">Reference proteome</keyword>
<protein>
    <submittedName>
        <fullName evidence="4">Xanthine phosphoribosyltransferase</fullName>
        <ecNumber evidence="4">2.4.2.22</ecNumber>
    </submittedName>
</protein>
<dbReference type="EC" id="2.4.2.22" evidence="4"/>